<accession>A0A0A9BY57</accession>
<evidence type="ECO:0000256" key="1">
    <source>
        <dbReference type="SAM" id="MobiDB-lite"/>
    </source>
</evidence>
<organism evidence="2">
    <name type="scientific">Arundo donax</name>
    <name type="common">Giant reed</name>
    <name type="synonym">Donax arundinaceus</name>
    <dbReference type="NCBI Taxonomy" id="35708"/>
    <lineage>
        <taxon>Eukaryota</taxon>
        <taxon>Viridiplantae</taxon>
        <taxon>Streptophyta</taxon>
        <taxon>Embryophyta</taxon>
        <taxon>Tracheophyta</taxon>
        <taxon>Spermatophyta</taxon>
        <taxon>Magnoliopsida</taxon>
        <taxon>Liliopsida</taxon>
        <taxon>Poales</taxon>
        <taxon>Poaceae</taxon>
        <taxon>PACMAD clade</taxon>
        <taxon>Arundinoideae</taxon>
        <taxon>Arundineae</taxon>
        <taxon>Arundo</taxon>
    </lineage>
</organism>
<feature type="region of interest" description="Disordered" evidence="1">
    <location>
        <begin position="1"/>
        <end position="29"/>
    </location>
</feature>
<feature type="region of interest" description="Disordered" evidence="1">
    <location>
        <begin position="71"/>
        <end position="105"/>
    </location>
</feature>
<reference evidence="2" key="1">
    <citation type="submission" date="2014-09" db="EMBL/GenBank/DDBJ databases">
        <authorList>
            <person name="Magalhaes I.L.F."/>
            <person name="Oliveira U."/>
            <person name="Santos F.R."/>
            <person name="Vidigal T.H.D.A."/>
            <person name="Brescovit A.D."/>
            <person name="Santos A.J."/>
        </authorList>
    </citation>
    <scope>NUCLEOTIDE SEQUENCE</scope>
    <source>
        <tissue evidence="2">Shoot tissue taken approximately 20 cm above the soil surface</tissue>
    </source>
</reference>
<dbReference type="AlphaFoldDB" id="A0A0A9BY57"/>
<proteinExistence type="predicted"/>
<evidence type="ECO:0000313" key="2">
    <source>
        <dbReference type="EMBL" id="JAD64197.1"/>
    </source>
</evidence>
<feature type="compositionally biased region" description="Low complexity" evidence="1">
    <location>
        <begin position="77"/>
        <end position="96"/>
    </location>
</feature>
<reference evidence="2" key="2">
    <citation type="journal article" date="2015" name="Data Brief">
        <title>Shoot transcriptome of the giant reed, Arundo donax.</title>
        <authorList>
            <person name="Barrero R.A."/>
            <person name="Guerrero F.D."/>
            <person name="Moolhuijzen P."/>
            <person name="Goolsby J.A."/>
            <person name="Tidwell J."/>
            <person name="Bellgard S.E."/>
            <person name="Bellgard M.I."/>
        </authorList>
    </citation>
    <scope>NUCLEOTIDE SEQUENCE</scope>
    <source>
        <tissue evidence="2">Shoot tissue taken approximately 20 cm above the soil surface</tissue>
    </source>
</reference>
<protein>
    <submittedName>
        <fullName evidence="2">Uncharacterized protein</fullName>
    </submittedName>
</protein>
<sequence>MSRRSSSTKLPACRQGEPRPGIPSRLGTKWSRSLSTTRHCLVHTHIHHPPVKCCCLFHVANRAHPGDRLLYAGTLGNSPPRSMPTRNPSPSSRSTSAQAPWMGME</sequence>
<name>A0A0A9BY57_ARUDO</name>
<dbReference type="EMBL" id="GBRH01233698">
    <property type="protein sequence ID" value="JAD64197.1"/>
    <property type="molecule type" value="Transcribed_RNA"/>
</dbReference>